<dbReference type="Proteomes" id="UP000315439">
    <property type="component" value="Unassembled WGS sequence"/>
</dbReference>
<sequence length="247" mass="27208">MLVTKNLTKKFVNQMAVNNLSLNIQPGEILCLLGSNGAGKSTTLNLILSFIEADSGEIFVDGNKIDISKQTSVVEARKKIAYLPEQVNLYEQFNAIENLEYLTQLSEINTSKEEIKQALGQTGLYEKAWAQPLKQYSKGMKQKVGIAFSVLRKAKLLLLDEPTSGLDLTATNEFIQLVKTLANQDTAVLLVTHDLYCAEKLATHIAIIDNGTVVDSLIADDLSQGELQKRYLDVIGVNSKPSHQVLN</sequence>
<keyword evidence="3 5" id="KW-0067">ATP-binding</keyword>
<dbReference type="SUPFAM" id="SSF52540">
    <property type="entry name" value="P-loop containing nucleoside triphosphate hydrolases"/>
    <property type="match status" value="1"/>
</dbReference>
<dbReference type="InterPro" id="IPR027417">
    <property type="entry name" value="P-loop_NTPase"/>
</dbReference>
<dbReference type="InterPro" id="IPR003439">
    <property type="entry name" value="ABC_transporter-like_ATP-bd"/>
</dbReference>
<dbReference type="EMBL" id="VIKS01000004">
    <property type="protein sequence ID" value="TQV88583.1"/>
    <property type="molecule type" value="Genomic_DNA"/>
</dbReference>
<evidence type="ECO:0000259" key="4">
    <source>
        <dbReference type="PROSITE" id="PS50893"/>
    </source>
</evidence>
<dbReference type="InterPro" id="IPR003593">
    <property type="entry name" value="AAA+_ATPase"/>
</dbReference>
<organism evidence="5 6">
    <name type="scientific">Aliikangiella coralliicola</name>
    <dbReference type="NCBI Taxonomy" id="2592383"/>
    <lineage>
        <taxon>Bacteria</taxon>
        <taxon>Pseudomonadati</taxon>
        <taxon>Pseudomonadota</taxon>
        <taxon>Gammaproteobacteria</taxon>
        <taxon>Oceanospirillales</taxon>
        <taxon>Pleioneaceae</taxon>
        <taxon>Aliikangiella</taxon>
    </lineage>
</organism>
<feature type="domain" description="ABC transporter" evidence="4">
    <location>
        <begin position="2"/>
        <end position="235"/>
    </location>
</feature>
<protein>
    <submittedName>
        <fullName evidence="5">ABC transporter ATP-binding protein</fullName>
    </submittedName>
</protein>
<dbReference type="PROSITE" id="PS50893">
    <property type="entry name" value="ABC_TRANSPORTER_2"/>
    <property type="match status" value="1"/>
</dbReference>
<name>A0A545UGP9_9GAMM</name>
<keyword evidence="1" id="KW-0813">Transport</keyword>
<evidence type="ECO:0000256" key="3">
    <source>
        <dbReference type="ARBA" id="ARBA00022840"/>
    </source>
</evidence>
<dbReference type="CDD" id="cd03230">
    <property type="entry name" value="ABC_DR_subfamily_A"/>
    <property type="match status" value="1"/>
</dbReference>
<evidence type="ECO:0000313" key="6">
    <source>
        <dbReference type="Proteomes" id="UP000315439"/>
    </source>
</evidence>
<dbReference type="PANTHER" id="PTHR42939">
    <property type="entry name" value="ABC TRANSPORTER ATP-BINDING PROTEIN ALBC-RELATED"/>
    <property type="match status" value="1"/>
</dbReference>
<gene>
    <name evidence="5" type="ORF">FLL46_08690</name>
</gene>
<reference evidence="5 6" key="1">
    <citation type="submission" date="2019-07" db="EMBL/GenBank/DDBJ databases">
        <title>Draft genome for Aliikangiella sp. M105.</title>
        <authorList>
            <person name="Wang G."/>
        </authorList>
    </citation>
    <scope>NUCLEOTIDE SEQUENCE [LARGE SCALE GENOMIC DNA]</scope>
    <source>
        <strain evidence="5 6">M105</strain>
    </source>
</reference>
<evidence type="ECO:0000313" key="5">
    <source>
        <dbReference type="EMBL" id="TQV88583.1"/>
    </source>
</evidence>
<comment type="caution">
    <text evidence="5">The sequence shown here is derived from an EMBL/GenBank/DDBJ whole genome shotgun (WGS) entry which is preliminary data.</text>
</comment>
<dbReference type="GO" id="GO:0005524">
    <property type="term" value="F:ATP binding"/>
    <property type="evidence" value="ECO:0007669"/>
    <property type="project" value="UniProtKB-KW"/>
</dbReference>
<dbReference type="Pfam" id="PF00005">
    <property type="entry name" value="ABC_tran"/>
    <property type="match status" value="1"/>
</dbReference>
<dbReference type="AlphaFoldDB" id="A0A545UGP9"/>
<proteinExistence type="predicted"/>
<keyword evidence="6" id="KW-1185">Reference proteome</keyword>
<dbReference type="PANTHER" id="PTHR42939:SF1">
    <property type="entry name" value="ABC TRANSPORTER ATP-BINDING PROTEIN ALBC-RELATED"/>
    <property type="match status" value="1"/>
</dbReference>
<evidence type="ECO:0000256" key="2">
    <source>
        <dbReference type="ARBA" id="ARBA00022741"/>
    </source>
</evidence>
<keyword evidence="2" id="KW-0547">Nucleotide-binding</keyword>
<dbReference type="SMART" id="SM00382">
    <property type="entry name" value="AAA"/>
    <property type="match status" value="1"/>
</dbReference>
<dbReference type="GO" id="GO:0016887">
    <property type="term" value="F:ATP hydrolysis activity"/>
    <property type="evidence" value="ECO:0007669"/>
    <property type="project" value="InterPro"/>
</dbReference>
<accession>A0A545UGP9</accession>
<dbReference type="OrthoDB" id="9781337at2"/>
<evidence type="ECO:0000256" key="1">
    <source>
        <dbReference type="ARBA" id="ARBA00022448"/>
    </source>
</evidence>
<dbReference type="InterPro" id="IPR051782">
    <property type="entry name" value="ABC_Transporter_VariousFunc"/>
</dbReference>
<dbReference type="Gene3D" id="3.40.50.300">
    <property type="entry name" value="P-loop containing nucleotide triphosphate hydrolases"/>
    <property type="match status" value="1"/>
</dbReference>